<dbReference type="Gene3D" id="1.10.238.20">
    <property type="entry name" value="Pheromone/general odorant binding protein domain"/>
    <property type="match status" value="1"/>
</dbReference>
<sequence>MKTVLVILCAVVGALQKGEVEDTVETAPLPYNAAQNLLLVEEQKLHHIHDACQADPATNADHELLHDLSANLDNPQIGAHMLCESKGVGLQNERGELDKEVIRSKISLTIDDLARVNNLVNECAIPKNTPEKTAIHLFMCLDHK</sequence>
<name>A0ABQ9JLE7_9CUCU</name>
<dbReference type="EMBL" id="JAPWTJ010000380">
    <property type="protein sequence ID" value="KAJ8979038.1"/>
    <property type="molecule type" value="Genomic_DNA"/>
</dbReference>
<protein>
    <submittedName>
        <fullName evidence="2">Uncharacterized protein</fullName>
    </submittedName>
</protein>
<evidence type="ECO:0000256" key="1">
    <source>
        <dbReference type="SAM" id="SignalP"/>
    </source>
</evidence>
<dbReference type="CDD" id="cd23992">
    <property type="entry name" value="PBP_GOBP"/>
    <property type="match status" value="1"/>
</dbReference>
<feature type="chain" id="PRO_5047247163" evidence="1">
    <location>
        <begin position="17"/>
        <end position="144"/>
    </location>
</feature>
<keyword evidence="1" id="KW-0732">Signal</keyword>
<gene>
    <name evidence="2" type="ORF">NQ317_005142</name>
</gene>
<dbReference type="InterPro" id="IPR036728">
    <property type="entry name" value="PBP_GOBP_sf"/>
</dbReference>
<evidence type="ECO:0000313" key="3">
    <source>
        <dbReference type="Proteomes" id="UP001162164"/>
    </source>
</evidence>
<dbReference type="Pfam" id="PF01395">
    <property type="entry name" value="PBP_GOBP"/>
    <property type="match status" value="1"/>
</dbReference>
<dbReference type="SUPFAM" id="SSF47565">
    <property type="entry name" value="Insect pheromone/odorant-binding proteins"/>
    <property type="match status" value="1"/>
</dbReference>
<accession>A0ABQ9JLE7</accession>
<proteinExistence type="predicted"/>
<comment type="caution">
    <text evidence="2">The sequence shown here is derived from an EMBL/GenBank/DDBJ whole genome shotgun (WGS) entry which is preliminary data.</text>
</comment>
<evidence type="ECO:0000313" key="2">
    <source>
        <dbReference type="EMBL" id="KAJ8979038.1"/>
    </source>
</evidence>
<organism evidence="2 3">
    <name type="scientific">Molorchus minor</name>
    <dbReference type="NCBI Taxonomy" id="1323400"/>
    <lineage>
        <taxon>Eukaryota</taxon>
        <taxon>Metazoa</taxon>
        <taxon>Ecdysozoa</taxon>
        <taxon>Arthropoda</taxon>
        <taxon>Hexapoda</taxon>
        <taxon>Insecta</taxon>
        <taxon>Pterygota</taxon>
        <taxon>Neoptera</taxon>
        <taxon>Endopterygota</taxon>
        <taxon>Coleoptera</taxon>
        <taxon>Polyphaga</taxon>
        <taxon>Cucujiformia</taxon>
        <taxon>Chrysomeloidea</taxon>
        <taxon>Cerambycidae</taxon>
        <taxon>Lamiinae</taxon>
        <taxon>Monochamini</taxon>
        <taxon>Molorchus</taxon>
    </lineage>
</organism>
<dbReference type="Proteomes" id="UP001162164">
    <property type="component" value="Unassembled WGS sequence"/>
</dbReference>
<dbReference type="InterPro" id="IPR006170">
    <property type="entry name" value="PBP/GOBP"/>
</dbReference>
<reference evidence="2" key="1">
    <citation type="journal article" date="2023" name="Insect Mol. Biol.">
        <title>Genome sequencing provides insights into the evolution of gene families encoding plant cell wall-degrading enzymes in longhorned beetles.</title>
        <authorList>
            <person name="Shin N.R."/>
            <person name="Okamura Y."/>
            <person name="Kirsch R."/>
            <person name="Pauchet Y."/>
        </authorList>
    </citation>
    <scope>NUCLEOTIDE SEQUENCE</scope>
    <source>
        <strain evidence="2">MMC_N1</strain>
    </source>
</reference>
<keyword evidence="3" id="KW-1185">Reference proteome</keyword>
<feature type="signal peptide" evidence="1">
    <location>
        <begin position="1"/>
        <end position="16"/>
    </location>
</feature>